<evidence type="ECO:0008006" key="4">
    <source>
        <dbReference type="Google" id="ProtNLM"/>
    </source>
</evidence>
<dbReference type="OrthoDB" id="3789699at2759"/>
<dbReference type="GeneID" id="54291307"/>
<feature type="region of interest" description="Disordered" evidence="1">
    <location>
        <begin position="61"/>
        <end position="86"/>
    </location>
</feature>
<keyword evidence="3" id="KW-1185">Reference proteome</keyword>
<name>A0A6A5XVI1_9PLEO</name>
<dbReference type="AlphaFoldDB" id="A0A6A5XVI1"/>
<protein>
    <recommendedName>
        <fullName evidence="4">Arrestin-like N-terminal domain-containing protein</fullName>
    </recommendedName>
</protein>
<proteinExistence type="predicted"/>
<feature type="region of interest" description="Disordered" evidence="1">
    <location>
        <begin position="204"/>
        <end position="231"/>
    </location>
</feature>
<feature type="compositionally biased region" description="Low complexity" evidence="1">
    <location>
        <begin position="22"/>
        <end position="45"/>
    </location>
</feature>
<dbReference type="RefSeq" id="XP_033384979.1">
    <property type="nucleotide sequence ID" value="XM_033533910.1"/>
</dbReference>
<evidence type="ECO:0000313" key="2">
    <source>
        <dbReference type="EMBL" id="KAF2016640.1"/>
    </source>
</evidence>
<sequence>MTNSKRDQLLLASFPRPPPGLLSPSGPNSGKVPSPKPSPNSVYKPSDFGFIQVVLDTDSDADSLYDDPSPRKGPYFHHPPPVPTAGHREPNLGDLRLVLDSPSKVFAPNETITGYISGWDSSSHIHIILEGRANTYIRTDKAEYKDRTPLIYRISHLPPERQGIVPRFSITIPEKTQYNLQHLDDLTSNNCLFDNYWTHGWPAQEPYESQPNRPIPPSTHVPLRGSSSLSSRAAGSADITYRLIAIRSRPSPTSPHTLTPEATNITPLTITTLRFPQSKLTTLLSSPPHSTTRDLSLQTRHLSLPPTKRTSLYNHLLDSLHTTSASSSTPTFYFAPTITTPRVAHAGSPLQIKLRIAVLPPPPGKLYNFPIPDIQVVDFKCRIRSYTGIRVLRRTPSQPPKSVTVQSTVLHTTTTHSATFTPRNGAYEGQNCVFSVTLPASASSSFKSASMWRGYKVDVDVGFRVAGRGVRVRGAGGDLDVVAGEGDFGVRAGGEEMGQGGDDGVEMARVVVLRGSDGGGGGFGDLEVGG</sequence>
<reference evidence="2" key="1">
    <citation type="journal article" date="2020" name="Stud. Mycol.">
        <title>101 Dothideomycetes genomes: a test case for predicting lifestyles and emergence of pathogens.</title>
        <authorList>
            <person name="Haridas S."/>
            <person name="Albert R."/>
            <person name="Binder M."/>
            <person name="Bloem J."/>
            <person name="Labutti K."/>
            <person name="Salamov A."/>
            <person name="Andreopoulos B."/>
            <person name="Baker S."/>
            <person name="Barry K."/>
            <person name="Bills G."/>
            <person name="Bluhm B."/>
            <person name="Cannon C."/>
            <person name="Castanera R."/>
            <person name="Culley D."/>
            <person name="Daum C."/>
            <person name="Ezra D."/>
            <person name="Gonzalez J."/>
            <person name="Henrissat B."/>
            <person name="Kuo A."/>
            <person name="Liang C."/>
            <person name="Lipzen A."/>
            <person name="Lutzoni F."/>
            <person name="Magnuson J."/>
            <person name="Mondo S."/>
            <person name="Nolan M."/>
            <person name="Ohm R."/>
            <person name="Pangilinan J."/>
            <person name="Park H.-J."/>
            <person name="Ramirez L."/>
            <person name="Alfaro M."/>
            <person name="Sun H."/>
            <person name="Tritt A."/>
            <person name="Yoshinaga Y."/>
            <person name="Zwiers L.-H."/>
            <person name="Turgeon B."/>
            <person name="Goodwin S."/>
            <person name="Spatafora J."/>
            <person name="Crous P."/>
            <person name="Grigoriev I."/>
        </authorList>
    </citation>
    <scope>NUCLEOTIDE SEQUENCE</scope>
    <source>
        <strain evidence="2">CBS 175.79</strain>
    </source>
</reference>
<gene>
    <name evidence="2" type="ORF">BU24DRAFT_492694</name>
</gene>
<evidence type="ECO:0000313" key="3">
    <source>
        <dbReference type="Proteomes" id="UP000799778"/>
    </source>
</evidence>
<evidence type="ECO:0000256" key="1">
    <source>
        <dbReference type="SAM" id="MobiDB-lite"/>
    </source>
</evidence>
<accession>A0A6A5XVI1</accession>
<dbReference type="EMBL" id="ML978069">
    <property type="protein sequence ID" value="KAF2016640.1"/>
    <property type="molecule type" value="Genomic_DNA"/>
</dbReference>
<feature type="region of interest" description="Disordered" evidence="1">
    <location>
        <begin position="1"/>
        <end position="45"/>
    </location>
</feature>
<organism evidence="2 3">
    <name type="scientific">Aaosphaeria arxii CBS 175.79</name>
    <dbReference type="NCBI Taxonomy" id="1450172"/>
    <lineage>
        <taxon>Eukaryota</taxon>
        <taxon>Fungi</taxon>
        <taxon>Dikarya</taxon>
        <taxon>Ascomycota</taxon>
        <taxon>Pezizomycotina</taxon>
        <taxon>Dothideomycetes</taxon>
        <taxon>Pleosporomycetidae</taxon>
        <taxon>Pleosporales</taxon>
        <taxon>Pleosporales incertae sedis</taxon>
        <taxon>Aaosphaeria</taxon>
    </lineage>
</organism>
<dbReference type="Proteomes" id="UP000799778">
    <property type="component" value="Unassembled WGS sequence"/>
</dbReference>